<dbReference type="Pfam" id="PF03935">
    <property type="entry name" value="SKN1_KRE6_Sbg1"/>
    <property type="match status" value="1"/>
</dbReference>
<name>A0A371J2Z4_9FIRM</name>
<keyword evidence="6" id="KW-1133">Transmembrane helix</keyword>
<keyword evidence="12" id="KW-1185">Reference proteome</keyword>
<sequence>EWNKESIKWFIDGEQYWESNIKDSINGTDEFHKPFFILLNLAVGGNWPGSPDASTQFPAQMCVDYVRVYQQDGDGGSTSDDDNLSSTTWYLSDQNMQTTKSTVTGWQPTKKISTTPNYWTSDAINGTYSGGNWNFTLWTNSPSKASNVTVDIYKVDADGSNQTLLGSQTVNVTATGTGNHASNFTYSLDPVTLDNQKLMIKVYKASGEDATMCYNTNDFATKLVTP</sequence>
<protein>
    <submittedName>
        <fullName evidence="11">Glycoside hydrolase family 16 protein</fullName>
    </submittedName>
</protein>
<dbReference type="InterPro" id="IPR000757">
    <property type="entry name" value="Beta-glucanase-like"/>
</dbReference>
<comment type="caution">
    <text evidence="11">The sequence shown here is derived from an EMBL/GenBank/DDBJ whole genome shotgun (WGS) entry which is preliminary data.</text>
</comment>
<dbReference type="OrthoDB" id="9809583at2"/>
<dbReference type="InterPro" id="IPR013320">
    <property type="entry name" value="ConA-like_dom_sf"/>
</dbReference>
<evidence type="ECO:0000256" key="7">
    <source>
        <dbReference type="ARBA" id="ARBA00023136"/>
    </source>
</evidence>
<evidence type="ECO:0000256" key="4">
    <source>
        <dbReference type="ARBA" id="ARBA00022692"/>
    </source>
</evidence>
<dbReference type="CDD" id="cd08023">
    <property type="entry name" value="GH16_laminarinase_like"/>
    <property type="match status" value="1"/>
</dbReference>
<accession>A0A371J2Z4</accession>
<dbReference type="PANTHER" id="PTHR10963:SF55">
    <property type="entry name" value="GLYCOSIDE HYDROLASE FAMILY 16 PROTEIN"/>
    <property type="match status" value="1"/>
</dbReference>
<evidence type="ECO:0000256" key="2">
    <source>
        <dbReference type="ARBA" id="ARBA00006865"/>
    </source>
</evidence>
<comment type="subcellular location">
    <subcellularLocation>
        <location evidence="1">Membrane</location>
        <topology evidence="1">Single-pass type II membrane protein</topology>
    </subcellularLocation>
</comment>
<dbReference type="Gene3D" id="2.60.120.200">
    <property type="match status" value="1"/>
</dbReference>
<organism evidence="11 12">
    <name type="scientific">Lachnotalea glycerini</name>
    <dbReference type="NCBI Taxonomy" id="1763509"/>
    <lineage>
        <taxon>Bacteria</taxon>
        <taxon>Bacillati</taxon>
        <taxon>Bacillota</taxon>
        <taxon>Clostridia</taxon>
        <taxon>Lachnospirales</taxon>
        <taxon>Lachnospiraceae</taxon>
        <taxon>Lachnotalea</taxon>
    </lineage>
</organism>
<feature type="domain" description="GH16" evidence="10">
    <location>
        <begin position="1"/>
        <end position="74"/>
    </location>
</feature>
<dbReference type="PROSITE" id="PS51762">
    <property type="entry name" value="GH16_2"/>
    <property type="match status" value="1"/>
</dbReference>
<dbReference type="PANTHER" id="PTHR10963">
    <property type="entry name" value="GLYCOSYL HYDROLASE-RELATED"/>
    <property type="match status" value="1"/>
</dbReference>
<comment type="similarity">
    <text evidence="3">Belongs to the SKN1/KRE6 family.</text>
</comment>
<dbReference type="GO" id="GO:0005975">
    <property type="term" value="P:carbohydrate metabolic process"/>
    <property type="evidence" value="ECO:0007669"/>
    <property type="project" value="InterPro"/>
</dbReference>
<dbReference type="InterPro" id="IPR005629">
    <property type="entry name" value="Skn1/Kre6/Sbg1"/>
</dbReference>
<evidence type="ECO:0000256" key="1">
    <source>
        <dbReference type="ARBA" id="ARBA00004606"/>
    </source>
</evidence>
<keyword evidence="9" id="KW-0961">Cell wall biogenesis/degradation</keyword>
<keyword evidence="4" id="KW-0812">Transmembrane</keyword>
<keyword evidence="5" id="KW-0735">Signal-anchor</keyword>
<reference evidence="11 12" key="1">
    <citation type="journal article" date="2017" name="Genome Announc.">
        <title>Draft Genome Sequence of a Sporulating and Motile Strain of Lachnotalea glycerini Isolated from Water in Quebec City, Canada.</title>
        <authorList>
            <person name="Maheux A.F."/>
            <person name="Boudreau D.K."/>
            <person name="Berube E."/>
            <person name="Boissinot M."/>
            <person name="Raymond F."/>
            <person name="Brodeur S."/>
            <person name="Corbeil J."/>
            <person name="Isabel S."/>
            <person name="Omar R.F."/>
            <person name="Bergeron M.G."/>
        </authorList>
    </citation>
    <scope>NUCLEOTIDE SEQUENCE [LARGE SCALE GENOMIC DNA]</scope>
    <source>
        <strain evidence="11 12">CCRI-19302</strain>
    </source>
</reference>
<dbReference type="SUPFAM" id="SSF49899">
    <property type="entry name" value="Concanavalin A-like lectins/glucanases"/>
    <property type="match status" value="1"/>
</dbReference>
<dbReference type="Proteomes" id="UP000216411">
    <property type="component" value="Unassembled WGS sequence"/>
</dbReference>
<dbReference type="GO" id="GO:0004553">
    <property type="term" value="F:hydrolase activity, hydrolyzing O-glycosyl compounds"/>
    <property type="evidence" value="ECO:0007669"/>
    <property type="project" value="InterPro"/>
</dbReference>
<evidence type="ECO:0000259" key="10">
    <source>
        <dbReference type="PROSITE" id="PS51762"/>
    </source>
</evidence>
<feature type="non-terminal residue" evidence="11">
    <location>
        <position position="1"/>
    </location>
</feature>
<keyword evidence="7" id="KW-0472">Membrane</keyword>
<evidence type="ECO:0000256" key="3">
    <source>
        <dbReference type="ARBA" id="ARBA00010962"/>
    </source>
</evidence>
<keyword evidence="8" id="KW-0325">Glycoprotein</keyword>
<keyword evidence="11" id="KW-0378">Hydrolase</keyword>
<comment type="similarity">
    <text evidence="2">Belongs to the glycosyl hydrolase 16 family.</text>
</comment>
<dbReference type="GO" id="GO:0016020">
    <property type="term" value="C:membrane"/>
    <property type="evidence" value="ECO:0007669"/>
    <property type="project" value="UniProtKB-SubCell"/>
</dbReference>
<dbReference type="EMBL" id="NOKA02000121">
    <property type="protein sequence ID" value="RDY27047.1"/>
    <property type="molecule type" value="Genomic_DNA"/>
</dbReference>
<evidence type="ECO:0000256" key="6">
    <source>
        <dbReference type="ARBA" id="ARBA00022989"/>
    </source>
</evidence>
<evidence type="ECO:0000256" key="9">
    <source>
        <dbReference type="ARBA" id="ARBA00023316"/>
    </source>
</evidence>
<gene>
    <name evidence="11" type="ORF">CG710_021145</name>
</gene>
<dbReference type="RefSeq" id="WP_147297504.1">
    <property type="nucleotide sequence ID" value="NZ_NOKA02000121.1"/>
</dbReference>
<dbReference type="AlphaFoldDB" id="A0A371J2Z4"/>
<proteinExistence type="inferred from homology"/>
<evidence type="ECO:0000313" key="11">
    <source>
        <dbReference type="EMBL" id="RDY27047.1"/>
    </source>
</evidence>
<evidence type="ECO:0000313" key="12">
    <source>
        <dbReference type="Proteomes" id="UP000216411"/>
    </source>
</evidence>
<evidence type="ECO:0000256" key="5">
    <source>
        <dbReference type="ARBA" id="ARBA00022968"/>
    </source>
</evidence>
<evidence type="ECO:0000256" key="8">
    <source>
        <dbReference type="ARBA" id="ARBA00023180"/>
    </source>
</evidence>
<dbReference type="InterPro" id="IPR050546">
    <property type="entry name" value="Glycosyl_Hydrlase_16"/>
</dbReference>